<evidence type="ECO:0000313" key="2">
    <source>
        <dbReference type="Proteomes" id="UP001199106"/>
    </source>
</evidence>
<comment type="caution">
    <text evidence="1">The sequence shown here is derived from an EMBL/GenBank/DDBJ whole genome shotgun (WGS) entry which is preliminary data.</text>
</comment>
<dbReference type="AlphaFoldDB" id="A0AAD4NQI5"/>
<keyword evidence="2" id="KW-1185">Reference proteome</keyword>
<protein>
    <submittedName>
        <fullName evidence="1">Uncharacterized protein</fullName>
    </submittedName>
</protein>
<dbReference type="EMBL" id="JAANER010000003">
    <property type="protein sequence ID" value="KAG9191634.1"/>
    <property type="molecule type" value="Genomic_DNA"/>
</dbReference>
<reference evidence="1" key="1">
    <citation type="submission" date="2021-07" db="EMBL/GenBank/DDBJ databases">
        <title>Genome Resource of American Ginseng Black Spot Pathogen Alternaria panax.</title>
        <authorList>
            <person name="Qiu C."/>
            <person name="Wang W."/>
            <person name="Liu Z."/>
        </authorList>
    </citation>
    <scope>NUCLEOTIDE SEQUENCE</scope>
    <source>
        <strain evidence="1">BNCC115425</strain>
    </source>
</reference>
<accession>A0AAD4NQI5</accession>
<dbReference type="Proteomes" id="UP001199106">
    <property type="component" value="Unassembled WGS sequence"/>
</dbReference>
<gene>
    <name evidence="1" type="ORF">G6011_10368</name>
</gene>
<feature type="non-terminal residue" evidence="1">
    <location>
        <position position="45"/>
    </location>
</feature>
<evidence type="ECO:0000313" key="1">
    <source>
        <dbReference type="EMBL" id="KAG9191634.1"/>
    </source>
</evidence>
<organism evidence="1 2">
    <name type="scientific">Alternaria panax</name>
    <dbReference type="NCBI Taxonomy" id="48097"/>
    <lineage>
        <taxon>Eukaryota</taxon>
        <taxon>Fungi</taxon>
        <taxon>Dikarya</taxon>
        <taxon>Ascomycota</taxon>
        <taxon>Pezizomycotina</taxon>
        <taxon>Dothideomycetes</taxon>
        <taxon>Pleosporomycetidae</taxon>
        <taxon>Pleosporales</taxon>
        <taxon>Pleosporineae</taxon>
        <taxon>Pleosporaceae</taxon>
        <taxon>Alternaria</taxon>
        <taxon>Alternaria sect. Panax</taxon>
    </lineage>
</organism>
<name>A0AAD4NQI5_9PLEO</name>
<sequence>MSFDDAEDRTQRTIDYDYKSSQNEFKLLQFPTLQSTQYFFPGLWF</sequence>
<proteinExistence type="predicted"/>